<protein>
    <submittedName>
        <fullName evidence="1">Uncharacterized protein</fullName>
    </submittedName>
</protein>
<proteinExistence type="predicted"/>
<comment type="caution">
    <text evidence="1">The sequence shown here is derived from an EMBL/GenBank/DDBJ whole genome shotgun (WGS) entry which is preliminary data.</text>
</comment>
<gene>
    <name evidence="1" type="ORF">S12H4_57534</name>
</gene>
<reference evidence="1" key="1">
    <citation type="journal article" date="2014" name="Front. Microbiol.">
        <title>High frequency of phylogenetically diverse reductive dehalogenase-homologous genes in deep subseafloor sedimentary metagenomes.</title>
        <authorList>
            <person name="Kawai M."/>
            <person name="Futagami T."/>
            <person name="Toyoda A."/>
            <person name="Takaki Y."/>
            <person name="Nishi S."/>
            <person name="Hori S."/>
            <person name="Arai W."/>
            <person name="Tsubouchi T."/>
            <person name="Morono Y."/>
            <person name="Uchiyama I."/>
            <person name="Ito T."/>
            <person name="Fujiyama A."/>
            <person name="Inagaki F."/>
            <person name="Takami H."/>
        </authorList>
    </citation>
    <scope>NUCLEOTIDE SEQUENCE</scope>
    <source>
        <strain evidence="1">Expedition CK06-06</strain>
    </source>
</reference>
<feature type="non-terminal residue" evidence="1">
    <location>
        <position position="49"/>
    </location>
</feature>
<sequence length="49" mass="5593">MPLGIPRSEAERLKRHQEIYGAEALPPTVRRGLGPVMETIPEIIWSWLP</sequence>
<evidence type="ECO:0000313" key="1">
    <source>
        <dbReference type="EMBL" id="GAJ23509.1"/>
    </source>
</evidence>
<dbReference type="EMBL" id="BARW01037227">
    <property type="protein sequence ID" value="GAJ23509.1"/>
    <property type="molecule type" value="Genomic_DNA"/>
</dbReference>
<accession>X1V1E7</accession>
<organism evidence="1">
    <name type="scientific">marine sediment metagenome</name>
    <dbReference type="NCBI Taxonomy" id="412755"/>
    <lineage>
        <taxon>unclassified sequences</taxon>
        <taxon>metagenomes</taxon>
        <taxon>ecological metagenomes</taxon>
    </lineage>
</organism>
<dbReference type="AlphaFoldDB" id="X1V1E7"/>
<name>X1V1E7_9ZZZZ</name>